<dbReference type="EMBL" id="BDDD01000290">
    <property type="protein sequence ID" value="GAV63041.1"/>
    <property type="molecule type" value="Genomic_DNA"/>
</dbReference>
<reference evidence="3" key="1">
    <citation type="submission" date="2016-04" db="EMBL/GenBank/DDBJ databases">
        <title>Cephalotus genome sequencing.</title>
        <authorList>
            <person name="Fukushima K."/>
            <person name="Hasebe M."/>
            <person name="Fang X."/>
        </authorList>
    </citation>
    <scope>NUCLEOTIDE SEQUENCE [LARGE SCALE GENOMIC DNA]</scope>
    <source>
        <strain evidence="3">cv. St1</strain>
    </source>
</reference>
<evidence type="ECO:0000313" key="2">
    <source>
        <dbReference type="EMBL" id="GAV63041.1"/>
    </source>
</evidence>
<feature type="compositionally biased region" description="Basic and acidic residues" evidence="1">
    <location>
        <begin position="8"/>
        <end position="21"/>
    </location>
</feature>
<dbReference type="PANTHER" id="PTHR33067">
    <property type="entry name" value="RNA-DIRECTED DNA POLYMERASE-RELATED"/>
    <property type="match status" value="1"/>
</dbReference>
<name>A0A1Q3B4T4_CEPFO</name>
<gene>
    <name evidence="2" type="ORF">CFOL_v3_06563</name>
</gene>
<sequence length="159" mass="17925">MEVTKASKSKESERKGKEKDIIPASPKAPFPECLRYPSLVPPFGTKFGRIDEMMELFKQVQINLPLLDAIRQVPSYAKFLKDLCTRKRKLRTHIPKTVHLTEQASAVISNKFPPKFKGLGTPLISCKIGNLKIERGLLDLGANVNILPSSFYDHFIFGK</sequence>
<organism evidence="2 3">
    <name type="scientific">Cephalotus follicularis</name>
    <name type="common">Albany pitcher plant</name>
    <dbReference type="NCBI Taxonomy" id="3775"/>
    <lineage>
        <taxon>Eukaryota</taxon>
        <taxon>Viridiplantae</taxon>
        <taxon>Streptophyta</taxon>
        <taxon>Embryophyta</taxon>
        <taxon>Tracheophyta</taxon>
        <taxon>Spermatophyta</taxon>
        <taxon>Magnoliopsida</taxon>
        <taxon>eudicotyledons</taxon>
        <taxon>Gunneridae</taxon>
        <taxon>Pentapetalae</taxon>
        <taxon>rosids</taxon>
        <taxon>fabids</taxon>
        <taxon>Oxalidales</taxon>
        <taxon>Cephalotaceae</taxon>
        <taxon>Cephalotus</taxon>
    </lineage>
</organism>
<protein>
    <recommendedName>
        <fullName evidence="4">Gag-asp_proteas domain-containing protein</fullName>
    </recommendedName>
</protein>
<evidence type="ECO:0008006" key="4">
    <source>
        <dbReference type="Google" id="ProtNLM"/>
    </source>
</evidence>
<proteinExistence type="predicted"/>
<dbReference type="OrthoDB" id="778454at2759"/>
<dbReference type="Proteomes" id="UP000187406">
    <property type="component" value="Unassembled WGS sequence"/>
</dbReference>
<accession>A0A1Q3B4T4</accession>
<dbReference type="InParanoid" id="A0A1Q3B4T4"/>
<comment type="caution">
    <text evidence="2">The sequence shown here is derived from an EMBL/GenBank/DDBJ whole genome shotgun (WGS) entry which is preliminary data.</text>
</comment>
<feature type="region of interest" description="Disordered" evidence="1">
    <location>
        <begin position="1"/>
        <end position="25"/>
    </location>
</feature>
<evidence type="ECO:0000256" key="1">
    <source>
        <dbReference type="SAM" id="MobiDB-lite"/>
    </source>
</evidence>
<dbReference type="AlphaFoldDB" id="A0A1Q3B4T4"/>
<keyword evidence="3" id="KW-1185">Reference proteome</keyword>
<evidence type="ECO:0000313" key="3">
    <source>
        <dbReference type="Proteomes" id="UP000187406"/>
    </source>
</evidence>